<sequence length="181" mass="20551">MLSFRDIQTVRRIDRSDKHNPLPTLSLLVLETAWLCHYLAFADNESREVFVGALNSAIFSHSESAVISKDGKGDKDTLKAHLWEGVQTSADLSLSGGRGKWAPIYSSLKYKQRQILNGRRMTFDVEPFQTQEDDLEGHEEKVVESIGKVVGRRSRRTRRKGSGIHWKGCRRHAHEGSFFLA</sequence>
<organism evidence="1">
    <name type="scientific">Ditylum brightwellii</name>
    <dbReference type="NCBI Taxonomy" id="49249"/>
    <lineage>
        <taxon>Eukaryota</taxon>
        <taxon>Sar</taxon>
        <taxon>Stramenopiles</taxon>
        <taxon>Ochrophyta</taxon>
        <taxon>Bacillariophyta</taxon>
        <taxon>Mediophyceae</taxon>
        <taxon>Lithodesmiophycidae</taxon>
        <taxon>Lithodesmiales</taxon>
        <taxon>Lithodesmiaceae</taxon>
        <taxon>Ditylum</taxon>
    </lineage>
</organism>
<accession>A0A7S4VLZ2</accession>
<evidence type="ECO:0000313" key="1">
    <source>
        <dbReference type="EMBL" id="CAE4618941.1"/>
    </source>
</evidence>
<dbReference type="EMBL" id="HBNS01026761">
    <property type="protein sequence ID" value="CAE4618941.1"/>
    <property type="molecule type" value="Transcribed_RNA"/>
</dbReference>
<reference evidence="1" key="1">
    <citation type="submission" date="2021-01" db="EMBL/GenBank/DDBJ databases">
        <authorList>
            <person name="Corre E."/>
            <person name="Pelletier E."/>
            <person name="Niang G."/>
            <person name="Scheremetjew M."/>
            <person name="Finn R."/>
            <person name="Kale V."/>
            <person name="Holt S."/>
            <person name="Cochrane G."/>
            <person name="Meng A."/>
            <person name="Brown T."/>
            <person name="Cohen L."/>
        </authorList>
    </citation>
    <scope>NUCLEOTIDE SEQUENCE</scope>
    <source>
        <strain evidence="1">GSO104</strain>
    </source>
</reference>
<dbReference type="AlphaFoldDB" id="A0A7S4VLZ2"/>
<gene>
    <name evidence="1" type="ORF">DBRI00130_LOCUS21061</name>
</gene>
<protein>
    <submittedName>
        <fullName evidence="1">Uncharacterized protein</fullName>
    </submittedName>
</protein>
<name>A0A7S4VLZ2_9STRA</name>
<proteinExistence type="predicted"/>